<dbReference type="GO" id="GO:0008757">
    <property type="term" value="F:S-adenosylmethionine-dependent methyltransferase activity"/>
    <property type="evidence" value="ECO:0007669"/>
    <property type="project" value="InterPro"/>
</dbReference>
<accession>A0A1F4ZEI9</accession>
<proteinExistence type="predicted"/>
<dbReference type="EMBL" id="MEXN01000003">
    <property type="protein sequence ID" value="OGD04057.1"/>
    <property type="molecule type" value="Genomic_DNA"/>
</dbReference>
<dbReference type="AlphaFoldDB" id="A0A1F4ZEI9"/>
<sequence length="223" mass="25431">MISKIRALIMRLFRPAGLYWLARPSAKPLSHKFGFDRGNPIDRYWIEKFLTANKKLITGRCLEVTDSFYTIKFGLKVTKSDVLDINPKNKLATIHGDLKHLTTVKSNTYDCLILTHVLGLIDDVQAAACECHRILKPGGVLLFTSSCLGPILKEKVYWRFTPYSVKYIFGKYFRSKNIDIKTYGNVLAGQYFWVGMSQQDVNIADLEITDVRYPCIVTLVAIK</sequence>
<dbReference type="SUPFAM" id="SSF53335">
    <property type="entry name" value="S-adenosyl-L-methionine-dependent methyltransferases"/>
    <property type="match status" value="1"/>
</dbReference>
<dbReference type="STRING" id="1797259.A2989_01505"/>
<evidence type="ECO:0000313" key="3">
    <source>
        <dbReference type="Proteomes" id="UP000177080"/>
    </source>
</evidence>
<dbReference type="Gene3D" id="3.40.50.150">
    <property type="entry name" value="Vaccinia Virus protein VP39"/>
    <property type="match status" value="1"/>
</dbReference>
<dbReference type="InterPro" id="IPR029063">
    <property type="entry name" value="SAM-dependent_MTases_sf"/>
</dbReference>
<gene>
    <name evidence="2" type="ORF">A2989_01505</name>
</gene>
<comment type="caution">
    <text evidence="2">The sequence shown here is derived from an EMBL/GenBank/DDBJ whole genome shotgun (WGS) entry which is preliminary data.</text>
</comment>
<protein>
    <recommendedName>
        <fullName evidence="1">Methyltransferase type 11 domain-containing protein</fullName>
    </recommendedName>
</protein>
<name>A0A1F4ZEI9_9BACT</name>
<dbReference type="Proteomes" id="UP000177080">
    <property type="component" value="Unassembled WGS sequence"/>
</dbReference>
<organism evidence="2 3">
    <name type="scientific">Candidatus Amesbacteria bacterium RIFCSPLOWO2_01_FULL_48_25</name>
    <dbReference type="NCBI Taxonomy" id="1797259"/>
    <lineage>
        <taxon>Bacteria</taxon>
        <taxon>Candidatus Amesiibacteriota</taxon>
    </lineage>
</organism>
<evidence type="ECO:0000259" key="1">
    <source>
        <dbReference type="Pfam" id="PF08241"/>
    </source>
</evidence>
<dbReference type="InterPro" id="IPR013216">
    <property type="entry name" value="Methyltransf_11"/>
</dbReference>
<dbReference type="Pfam" id="PF08241">
    <property type="entry name" value="Methyltransf_11"/>
    <property type="match status" value="1"/>
</dbReference>
<evidence type="ECO:0000313" key="2">
    <source>
        <dbReference type="EMBL" id="OGD04057.1"/>
    </source>
</evidence>
<feature type="domain" description="Methyltransferase type 11" evidence="1">
    <location>
        <begin position="89"/>
        <end position="143"/>
    </location>
</feature>
<dbReference type="CDD" id="cd02440">
    <property type="entry name" value="AdoMet_MTases"/>
    <property type="match status" value="1"/>
</dbReference>
<reference evidence="2 3" key="1">
    <citation type="journal article" date="2016" name="Nat. Commun.">
        <title>Thousands of microbial genomes shed light on interconnected biogeochemical processes in an aquifer system.</title>
        <authorList>
            <person name="Anantharaman K."/>
            <person name="Brown C.T."/>
            <person name="Hug L.A."/>
            <person name="Sharon I."/>
            <person name="Castelle C.J."/>
            <person name="Probst A.J."/>
            <person name="Thomas B.C."/>
            <person name="Singh A."/>
            <person name="Wilkins M.J."/>
            <person name="Karaoz U."/>
            <person name="Brodie E.L."/>
            <person name="Williams K.H."/>
            <person name="Hubbard S.S."/>
            <person name="Banfield J.F."/>
        </authorList>
    </citation>
    <scope>NUCLEOTIDE SEQUENCE [LARGE SCALE GENOMIC DNA]</scope>
</reference>